<sequence>MQDRNLAELERQAREYQEVARASKLMWQKKRNKQTHLTPKKKKRK</sequence>
<protein>
    <submittedName>
        <fullName evidence="2">Uncharacterized protein</fullName>
    </submittedName>
</protein>
<dbReference type="Proteomes" id="UP000198569">
    <property type="component" value="Unassembled WGS sequence"/>
</dbReference>
<evidence type="ECO:0000256" key="1">
    <source>
        <dbReference type="SAM" id="MobiDB-lite"/>
    </source>
</evidence>
<evidence type="ECO:0000313" key="3">
    <source>
        <dbReference type="Proteomes" id="UP000198569"/>
    </source>
</evidence>
<feature type="compositionally biased region" description="Basic residues" evidence="1">
    <location>
        <begin position="27"/>
        <end position="45"/>
    </location>
</feature>
<reference evidence="3" key="1">
    <citation type="submission" date="2016-10" db="EMBL/GenBank/DDBJ databases">
        <authorList>
            <person name="Varghese N."/>
            <person name="Submissions S."/>
        </authorList>
    </citation>
    <scope>NUCLEOTIDE SEQUENCE [LARGE SCALE GENOMIC DNA]</scope>
    <source>
        <strain evidence="3">DSM 15718</strain>
    </source>
</reference>
<proteinExistence type="predicted"/>
<feature type="region of interest" description="Disordered" evidence="1">
    <location>
        <begin position="24"/>
        <end position="45"/>
    </location>
</feature>
<keyword evidence="3" id="KW-1185">Reference proteome</keyword>
<organism evidence="2 3">
    <name type="scientific">Flavobacterium degerlachei</name>
    <dbReference type="NCBI Taxonomy" id="229203"/>
    <lineage>
        <taxon>Bacteria</taxon>
        <taxon>Pseudomonadati</taxon>
        <taxon>Bacteroidota</taxon>
        <taxon>Flavobacteriia</taxon>
        <taxon>Flavobacteriales</taxon>
        <taxon>Flavobacteriaceae</taxon>
        <taxon>Flavobacterium</taxon>
    </lineage>
</organism>
<dbReference type="STRING" id="229203.SAMN05444338_10748"/>
<evidence type="ECO:0000313" key="2">
    <source>
        <dbReference type="EMBL" id="SDX10845.1"/>
    </source>
</evidence>
<dbReference type="EMBL" id="FNMV01000007">
    <property type="protein sequence ID" value="SDX10845.1"/>
    <property type="molecule type" value="Genomic_DNA"/>
</dbReference>
<dbReference type="AlphaFoldDB" id="A0A1H2Z0I5"/>
<accession>A0A1H2Z0I5</accession>
<name>A0A1H2Z0I5_9FLAO</name>
<gene>
    <name evidence="2" type="ORF">SAMN05444338_10748</name>
</gene>